<dbReference type="Proteomes" id="UP001158045">
    <property type="component" value="Unassembled WGS sequence"/>
</dbReference>
<dbReference type="SMART" id="SM01390">
    <property type="entry name" value="Ribosomal_S4"/>
    <property type="match status" value="1"/>
</dbReference>
<dbReference type="Gene3D" id="3.10.290.10">
    <property type="entry name" value="RNA-binding S4 domain"/>
    <property type="match status" value="1"/>
</dbReference>
<keyword evidence="11" id="KW-1185">Reference proteome</keyword>
<evidence type="ECO:0000313" key="11">
    <source>
        <dbReference type="Proteomes" id="UP001158045"/>
    </source>
</evidence>
<dbReference type="PROSITE" id="PS50889">
    <property type="entry name" value="S4"/>
    <property type="match status" value="1"/>
</dbReference>
<evidence type="ECO:0000313" key="10">
    <source>
        <dbReference type="EMBL" id="MDH8679810.1"/>
    </source>
</evidence>
<keyword evidence="3 7" id="KW-0694">RNA-binding</keyword>
<dbReference type="InterPro" id="IPR022801">
    <property type="entry name" value="Ribosomal_uS4"/>
</dbReference>
<dbReference type="SUPFAM" id="SSF55174">
    <property type="entry name" value="Alpha-L RNA-binding motif"/>
    <property type="match status" value="1"/>
</dbReference>
<comment type="caution">
    <text evidence="10">The sequence shown here is derived from an EMBL/GenBank/DDBJ whole genome shotgun (WGS) entry which is preliminary data.</text>
</comment>
<protein>
    <recommendedName>
        <fullName evidence="6 7">Small ribosomal subunit protein uS4</fullName>
    </recommendedName>
</protein>
<dbReference type="CDD" id="cd00165">
    <property type="entry name" value="S4"/>
    <property type="match status" value="1"/>
</dbReference>
<dbReference type="Pfam" id="PF00163">
    <property type="entry name" value="Ribosomal_S4"/>
    <property type="match status" value="1"/>
</dbReference>
<keyword evidence="4 7" id="KW-0689">Ribosomal protein</keyword>
<evidence type="ECO:0000259" key="9">
    <source>
        <dbReference type="SMART" id="SM01390"/>
    </source>
</evidence>
<keyword evidence="5 7" id="KW-0687">Ribonucleoprotein</keyword>
<gene>
    <name evidence="7 10" type="primary">rpsD</name>
    <name evidence="10" type="ORF">QE109_16750</name>
</gene>
<proteinExistence type="inferred from homology"/>
<dbReference type="SMART" id="SM00363">
    <property type="entry name" value="S4"/>
    <property type="match status" value="1"/>
</dbReference>
<dbReference type="GO" id="GO:0005840">
    <property type="term" value="C:ribosome"/>
    <property type="evidence" value="ECO:0007669"/>
    <property type="project" value="UniProtKB-KW"/>
</dbReference>
<feature type="domain" description="Small ribosomal subunit protein uS4 N-terminal" evidence="9">
    <location>
        <begin position="3"/>
        <end position="97"/>
    </location>
</feature>
<evidence type="ECO:0000256" key="7">
    <source>
        <dbReference type="HAMAP-Rule" id="MF_01306"/>
    </source>
</evidence>
<dbReference type="InterPro" id="IPR005709">
    <property type="entry name" value="Ribosomal_uS4_bac-type"/>
</dbReference>
<dbReference type="Pfam" id="PF01479">
    <property type="entry name" value="S4"/>
    <property type="match status" value="1"/>
</dbReference>
<dbReference type="InterPro" id="IPR036986">
    <property type="entry name" value="S4_RNA-bd_sf"/>
</dbReference>
<evidence type="ECO:0000256" key="2">
    <source>
        <dbReference type="ARBA" id="ARBA00022730"/>
    </source>
</evidence>
<accession>A0ABT6NHI5</accession>
<dbReference type="NCBIfam" id="TIGR01017">
    <property type="entry name" value="rpsD_bact"/>
    <property type="match status" value="1"/>
</dbReference>
<dbReference type="RefSeq" id="WP_281095706.1">
    <property type="nucleotide sequence ID" value="NZ_JARYZI010000017.1"/>
</dbReference>
<dbReference type="PANTHER" id="PTHR11831">
    <property type="entry name" value="30S 40S RIBOSOMAL PROTEIN"/>
    <property type="match status" value="1"/>
</dbReference>
<evidence type="ECO:0000259" key="8">
    <source>
        <dbReference type="SMART" id="SM00363"/>
    </source>
</evidence>
<sequence length="206" mass="23582">MARYTGPSCRICRREGQKLYLKGDRCYSDKCALNRRQTAPGQHGAKKSKLSGYGTQLREKQKVKRYYGILETQFRSTYDRAEKMKGITGENLLQLLELRFDNVVYRLGFANSRKEARQFVTHGHFILNGRKADIPSMTLSVGDVIQLKDGSKSSDKFKVLAEAARTVPSWLEVNHEKMEGKLTALPVRDNIDLPIEEHLIVELYSR</sequence>
<evidence type="ECO:0000256" key="3">
    <source>
        <dbReference type="ARBA" id="ARBA00022884"/>
    </source>
</evidence>
<comment type="subunit">
    <text evidence="7">Part of the 30S ribosomal subunit. Contacts protein S5. The interaction surface between S4 and S5 is involved in control of translational fidelity.</text>
</comment>
<dbReference type="Gene3D" id="1.10.1050.10">
    <property type="entry name" value="Ribosomal Protein S4 Delta 41, Chain A, domain 1"/>
    <property type="match status" value="1"/>
</dbReference>
<name>A0ABT6NHI5_9FIRM</name>
<keyword evidence="2 7" id="KW-0699">rRNA-binding</keyword>
<comment type="function">
    <text evidence="7">With S5 and S12 plays an important role in translational accuracy.</text>
</comment>
<feature type="domain" description="RNA-binding S4" evidence="8">
    <location>
        <begin position="98"/>
        <end position="168"/>
    </location>
</feature>
<dbReference type="NCBIfam" id="NF003717">
    <property type="entry name" value="PRK05327.1"/>
    <property type="match status" value="1"/>
</dbReference>
<comment type="function">
    <text evidence="7">One of the primary rRNA binding proteins, it binds directly to 16S rRNA where it nucleates assembly of the body of the 30S subunit.</text>
</comment>
<evidence type="ECO:0000256" key="1">
    <source>
        <dbReference type="ARBA" id="ARBA00007465"/>
    </source>
</evidence>
<reference evidence="10 11" key="1">
    <citation type="submission" date="2023-04" db="EMBL/GenBank/DDBJ databases">
        <title>Fusibacter bizertensis strain WBS, isolated from littoral bottom sediments of the Arctic seas - biochemical and genomic analysis.</title>
        <authorList>
            <person name="Brioukhanov A.L."/>
        </authorList>
    </citation>
    <scope>NUCLEOTIDE SEQUENCE [LARGE SCALE GENOMIC DNA]</scope>
    <source>
        <strain evidence="10 11">WBS</strain>
    </source>
</reference>
<dbReference type="InterPro" id="IPR001912">
    <property type="entry name" value="Ribosomal_uS4_N"/>
</dbReference>
<comment type="similarity">
    <text evidence="1 7">Belongs to the universal ribosomal protein uS4 family.</text>
</comment>
<evidence type="ECO:0000256" key="6">
    <source>
        <dbReference type="ARBA" id="ARBA00035254"/>
    </source>
</evidence>
<evidence type="ECO:0000256" key="5">
    <source>
        <dbReference type="ARBA" id="ARBA00023274"/>
    </source>
</evidence>
<dbReference type="EMBL" id="JARYZI010000017">
    <property type="protein sequence ID" value="MDH8679810.1"/>
    <property type="molecule type" value="Genomic_DNA"/>
</dbReference>
<organism evidence="10 11">
    <name type="scientific">Fusibacter bizertensis</name>
    <dbReference type="NCBI Taxonomy" id="1488331"/>
    <lineage>
        <taxon>Bacteria</taxon>
        <taxon>Bacillati</taxon>
        <taxon>Bacillota</taxon>
        <taxon>Clostridia</taxon>
        <taxon>Eubacteriales</taxon>
        <taxon>Eubacteriales Family XII. Incertae Sedis</taxon>
        <taxon>Fusibacter</taxon>
    </lineage>
</organism>
<dbReference type="PANTHER" id="PTHR11831:SF4">
    <property type="entry name" value="SMALL RIBOSOMAL SUBUNIT PROTEIN US4M"/>
    <property type="match status" value="1"/>
</dbReference>
<evidence type="ECO:0000256" key="4">
    <source>
        <dbReference type="ARBA" id="ARBA00022980"/>
    </source>
</evidence>
<dbReference type="HAMAP" id="MF_01306_B">
    <property type="entry name" value="Ribosomal_uS4_B"/>
    <property type="match status" value="1"/>
</dbReference>
<dbReference type="InterPro" id="IPR002942">
    <property type="entry name" value="S4_RNA-bd"/>
</dbReference>